<evidence type="ECO:0000313" key="1">
    <source>
        <dbReference type="EMBL" id="PWL51696.1"/>
    </source>
</evidence>
<dbReference type="AlphaFoldDB" id="A0A1I2Q556"/>
<evidence type="ECO:0000313" key="3">
    <source>
        <dbReference type="Proteomes" id="UP000182135"/>
    </source>
</evidence>
<dbReference type="Proteomes" id="UP000246114">
    <property type="component" value="Unassembled WGS sequence"/>
</dbReference>
<proteinExistence type="predicted"/>
<reference evidence="2 3" key="1">
    <citation type="submission" date="2016-10" db="EMBL/GenBank/DDBJ databases">
        <authorList>
            <person name="de Groot N.N."/>
        </authorList>
    </citation>
    <scope>NUCLEOTIDE SEQUENCE [LARGE SCALE GENOMIC DNA]</scope>
    <source>
        <strain evidence="2 3">NLAE-zl-G419</strain>
    </source>
</reference>
<dbReference type="RefSeq" id="WP_051196345.1">
    <property type="nucleotide sequence ID" value="NZ_BAAACD010000037.1"/>
</dbReference>
<dbReference type="PROSITE" id="PS51257">
    <property type="entry name" value="PROKAR_LIPOPROTEIN"/>
    <property type="match status" value="1"/>
</dbReference>
<evidence type="ECO:0000313" key="2">
    <source>
        <dbReference type="EMBL" id="SFG23438.1"/>
    </source>
</evidence>
<dbReference type="GeneID" id="90543274"/>
<dbReference type="EMBL" id="FOOE01000036">
    <property type="protein sequence ID" value="SFG23438.1"/>
    <property type="molecule type" value="Genomic_DNA"/>
</dbReference>
<organism evidence="2 3">
    <name type="scientific">Clostridium cadaveris</name>
    <dbReference type="NCBI Taxonomy" id="1529"/>
    <lineage>
        <taxon>Bacteria</taxon>
        <taxon>Bacillati</taxon>
        <taxon>Bacillota</taxon>
        <taxon>Clostridia</taxon>
        <taxon>Eubacteriales</taxon>
        <taxon>Clostridiaceae</taxon>
        <taxon>Clostridium</taxon>
    </lineage>
</organism>
<keyword evidence="3" id="KW-1185">Reference proteome</keyword>
<reference evidence="1 4" key="2">
    <citation type="submission" date="2018-03" db="EMBL/GenBank/DDBJ databases">
        <title>The uncultured portion of the human microbiome is neutrally assembled.</title>
        <authorList>
            <person name="Jeraldo P."/>
            <person name="Boardman L."/>
            <person name="White B.A."/>
            <person name="Nelson H."/>
            <person name="Goldenfeld N."/>
            <person name="Chia N."/>
        </authorList>
    </citation>
    <scope>NUCLEOTIDE SEQUENCE [LARGE SCALE GENOMIC DNA]</scope>
    <source>
        <strain evidence="1">CIM:MAG 903</strain>
    </source>
</reference>
<dbReference type="EMBL" id="QAMZ01000054">
    <property type="protein sequence ID" value="PWL51696.1"/>
    <property type="molecule type" value="Genomic_DNA"/>
</dbReference>
<gene>
    <name evidence="1" type="ORF">DBY38_13555</name>
    <name evidence="2" type="ORF">SAMN04487885_13619</name>
</gene>
<dbReference type="STRING" id="1529.SAMN04487885_13619"/>
<protein>
    <submittedName>
        <fullName evidence="2">Uncharacterized protein</fullName>
    </submittedName>
</protein>
<dbReference type="Proteomes" id="UP000182135">
    <property type="component" value="Unassembled WGS sequence"/>
</dbReference>
<name>A0A1I2Q556_9CLOT</name>
<sequence length="62" mass="7042">MKDEKFKYLVAENCSGYEPNGLTSAVSNSYMSSSCNSCAFYNNGQCKKRLYESMVMDIFKNN</sequence>
<evidence type="ECO:0000313" key="4">
    <source>
        <dbReference type="Proteomes" id="UP000246114"/>
    </source>
</evidence>
<accession>A0A1I2Q556</accession>